<dbReference type="InterPro" id="IPR014001">
    <property type="entry name" value="Helicase_ATP-bd"/>
</dbReference>
<evidence type="ECO:0000256" key="6">
    <source>
        <dbReference type="RuleBase" id="RU000492"/>
    </source>
</evidence>
<dbReference type="InterPro" id="IPR001650">
    <property type="entry name" value="Helicase_C-like"/>
</dbReference>
<comment type="similarity">
    <text evidence="6">Belongs to the DEAD box helicase family.</text>
</comment>
<evidence type="ECO:0000256" key="2">
    <source>
        <dbReference type="ARBA" id="ARBA00022741"/>
    </source>
</evidence>
<dbReference type="PANTHER" id="PTHR47958">
    <property type="entry name" value="ATP-DEPENDENT RNA HELICASE DBP3"/>
    <property type="match status" value="1"/>
</dbReference>
<evidence type="ECO:0000256" key="4">
    <source>
        <dbReference type="ARBA" id="ARBA00022806"/>
    </source>
</evidence>
<dbReference type="SMART" id="SM00490">
    <property type="entry name" value="HELICc"/>
    <property type="match status" value="1"/>
</dbReference>
<dbReference type="GO" id="GO:0003724">
    <property type="term" value="F:RNA helicase activity"/>
    <property type="evidence" value="ECO:0007669"/>
    <property type="project" value="UniProtKB-EC"/>
</dbReference>
<feature type="domain" description="Helicase ATP-binding" evidence="7">
    <location>
        <begin position="94"/>
        <end position="271"/>
    </location>
</feature>
<dbReference type="InterPro" id="IPR027417">
    <property type="entry name" value="P-loop_NTPase"/>
</dbReference>
<dbReference type="EC" id="3.6.4.13" evidence="1"/>
<sequence>MHSAKTGGGGDRPGFGAGNAASAAFDSNYTDDKPSHVPYSTIRIEDDEITISGQGDEAPTMIEAWADGNLQESLLANINRAKYVLPRKIQSYTIPLIMDGYDVKGHAETGSGKTAAFLIPIIDTIIKKKAAEEMKSERSKPIALIIEPTRELAIQLHDQARKLAEGTGVSVAVAYGKYQYRDNLRHVSMGCDILVGTPGRLKDFILKRYVMVENLKYLVIDEADELLEDQFMRDIRDISNKEDRQTLLFSATFPEEIQEWANEWMRPKNVMVSNKKLTTANHRVRQDFHLVAESEKKTKLLEMLNEELAELKKAEPDNEDLKLRKTLIFVKLKRTCDVLCSYLQQNKFTSTTINGDRTQEQRENCLNQLRNGEVQVVVTTDVCARGIDIKNLDHVINMDLPETYVSYIHRIGRTARLKEGTATSFFDPLADMDLAGPLVKASKRLARAPTPRDCEFGANSCLLEGRLWSYFWQNWGEAAAAAPAAPAADNDDWDDE</sequence>
<evidence type="ECO:0000259" key="7">
    <source>
        <dbReference type="PROSITE" id="PS51192"/>
    </source>
</evidence>
<dbReference type="SUPFAM" id="SSF52540">
    <property type="entry name" value="P-loop containing nucleoside triphosphate hydrolases"/>
    <property type="match status" value="1"/>
</dbReference>
<dbReference type="Pfam" id="PF00271">
    <property type="entry name" value="Helicase_C"/>
    <property type="match status" value="1"/>
</dbReference>
<dbReference type="PROSITE" id="PS51192">
    <property type="entry name" value="HELICASE_ATP_BIND_1"/>
    <property type="match status" value="1"/>
</dbReference>
<keyword evidence="4 6" id="KW-0347">Helicase</keyword>
<keyword evidence="3 6" id="KW-0378">Hydrolase</keyword>
<feature type="domain" description="Helicase C-terminal" evidence="8">
    <location>
        <begin position="303"/>
        <end position="456"/>
    </location>
</feature>
<dbReference type="SMART" id="SM00487">
    <property type="entry name" value="DEXDc"/>
    <property type="match status" value="1"/>
</dbReference>
<reference evidence="10" key="1">
    <citation type="submission" date="2022-11" db="UniProtKB">
        <authorList>
            <consortium name="WormBaseParasite"/>
        </authorList>
    </citation>
    <scope>IDENTIFICATION</scope>
</reference>
<dbReference type="InterPro" id="IPR000629">
    <property type="entry name" value="RNA-helicase_DEAD-box_CS"/>
</dbReference>
<keyword evidence="2 6" id="KW-0547">Nucleotide-binding</keyword>
<dbReference type="PROSITE" id="PS51194">
    <property type="entry name" value="HELICASE_CTER"/>
    <property type="match status" value="1"/>
</dbReference>
<evidence type="ECO:0000259" key="8">
    <source>
        <dbReference type="PROSITE" id="PS51194"/>
    </source>
</evidence>
<dbReference type="InterPro" id="IPR011545">
    <property type="entry name" value="DEAD/DEAH_box_helicase_dom"/>
</dbReference>
<dbReference type="AlphaFoldDB" id="A0A915DD22"/>
<dbReference type="GO" id="GO:0016787">
    <property type="term" value="F:hydrolase activity"/>
    <property type="evidence" value="ECO:0007669"/>
    <property type="project" value="UniProtKB-KW"/>
</dbReference>
<dbReference type="PROSITE" id="PS00039">
    <property type="entry name" value="DEAD_ATP_HELICASE"/>
    <property type="match status" value="1"/>
</dbReference>
<dbReference type="Pfam" id="PF00270">
    <property type="entry name" value="DEAD"/>
    <property type="match status" value="1"/>
</dbReference>
<dbReference type="GO" id="GO:0005524">
    <property type="term" value="F:ATP binding"/>
    <property type="evidence" value="ECO:0007669"/>
    <property type="project" value="UniProtKB-KW"/>
</dbReference>
<evidence type="ECO:0000313" key="9">
    <source>
        <dbReference type="Proteomes" id="UP000887574"/>
    </source>
</evidence>
<evidence type="ECO:0000256" key="1">
    <source>
        <dbReference type="ARBA" id="ARBA00012552"/>
    </source>
</evidence>
<dbReference type="WBParaSite" id="jg17942">
    <property type="protein sequence ID" value="jg17942"/>
    <property type="gene ID" value="jg17942"/>
</dbReference>
<organism evidence="9 10">
    <name type="scientific">Ditylenchus dipsaci</name>
    <dbReference type="NCBI Taxonomy" id="166011"/>
    <lineage>
        <taxon>Eukaryota</taxon>
        <taxon>Metazoa</taxon>
        <taxon>Ecdysozoa</taxon>
        <taxon>Nematoda</taxon>
        <taxon>Chromadorea</taxon>
        <taxon>Rhabditida</taxon>
        <taxon>Tylenchina</taxon>
        <taxon>Tylenchomorpha</taxon>
        <taxon>Sphaerularioidea</taxon>
        <taxon>Anguinidae</taxon>
        <taxon>Anguininae</taxon>
        <taxon>Ditylenchus</taxon>
    </lineage>
</organism>
<dbReference type="GO" id="GO:0043186">
    <property type="term" value="C:P granule"/>
    <property type="evidence" value="ECO:0007669"/>
    <property type="project" value="UniProtKB-ARBA"/>
</dbReference>
<evidence type="ECO:0000256" key="3">
    <source>
        <dbReference type="ARBA" id="ARBA00022801"/>
    </source>
</evidence>
<dbReference type="Gene3D" id="3.40.50.300">
    <property type="entry name" value="P-loop containing nucleotide triphosphate hydrolases"/>
    <property type="match status" value="2"/>
</dbReference>
<accession>A0A915DD22</accession>
<dbReference type="Proteomes" id="UP000887574">
    <property type="component" value="Unplaced"/>
</dbReference>
<dbReference type="GO" id="GO:0003676">
    <property type="term" value="F:nucleic acid binding"/>
    <property type="evidence" value="ECO:0007669"/>
    <property type="project" value="InterPro"/>
</dbReference>
<dbReference type="CDD" id="cd18787">
    <property type="entry name" value="SF2_C_DEAD"/>
    <property type="match status" value="1"/>
</dbReference>
<name>A0A915DD22_9BILA</name>
<keyword evidence="5 6" id="KW-0067">ATP-binding</keyword>
<evidence type="ECO:0000313" key="10">
    <source>
        <dbReference type="WBParaSite" id="jg17942"/>
    </source>
</evidence>
<keyword evidence="9" id="KW-1185">Reference proteome</keyword>
<protein>
    <recommendedName>
        <fullName evidence="1">RNA helicase</fullName>
        <ecNumber evidence="1">3.6.4.13</ecNumber>
    </recommendedName>
</protein>
<proteinExistence type="inferred from homology"/>
<evidence type="ECO:0000256" key="5">
    <source>
        <dbReference type="ARBA" id="ARBA00022840"/>
    </source>
</evidence>